<dbReference type="EMBL" id="BMJC01000003">
    <property type="protein sequence ID" value="GGB01817.1"/>
    <property type="molecule type" value="Genomic_DNA"/>
</dbReference>
<proteinExistence type="predicted"/>
<protein>
    <submittedName>
        <fullName evidence="2">Uncharacterized protein</fullName>
    </submittedName>
</protein>
<dbReference type="RefSeq" id="WP_188932346.1">
    <property type="nucleotide sequence ID" value="NZ_BMJC01000003.1"/>
</dbReference>
<sequence length="152" mass="16580">MNEQTTKGKSKKHTHDQLVRFRKEFAILKGKGMLQREIAQRLGISVKTASTWAKELPVGSYLTIRNEMQKRLIALSRDKATPPMILYNLANALTGIEKTIARYTDGAIQPTGNGYQGRKGAKLAGQGKATATKGPRGYSSKTVQPTAHNGGL</sequence>
<dbReference type="AlphaFoldDB" id="A0A8J2XTA2"/>
<keyword evidence="3" id="KW-1185">Reference proteome</keyword>
<organism evidence="2 3">
    <name type="scientific">Puia dinghuensis</name>
    <dbReference type="NCBI Taxonomy" id="1792502"/>
    <lineage>
        <taxon>Bacteria</taxon>
        <taxon>Pseudomonadati</taxon>
        <taxon>Bacteroidota</taxon>
        <taxon>Chitinophagia</taxon>
        <taxon>Chitinophagales</taxon>
        <taxon>Chitinophagaceae</taxon>
        <taxon>Puia</taxon>
    </lineage>
</organism>
<evidence type="ECO:0000313" key="3">
    <source>
        <dbReference type="Proteomes" id="UP000607559"/>
    </source>
</evidence>
<evidence type="ECO:0000313" key="2">
    <source>
        <dbReference type="EMBL" id="GGB01817.1"/>
    </source>
</evidence>
<comment type="caution">
    <text evidence="2">The sequence shown here is derived from an EMBL/GenBank/DDBJ whole genome shotgun (WGS) entry which is preliminary data.</text>
</comment>
<reference evidence="2" key="1">
    <citation type="journal article" date="2014" name="Int. J. Syst. Evol. Microbiol.">
        <title>Complete genome sequence of Corynebacterium casei LMG S-19264T (=DSM 44701T), isolated from a smear-ripened cheese.</title>
        <authorList>
            <consortium name="US DOE Joint Genome Institute (JGI-PGF)"/>
            <person name="Walter F."/>
            <person name="Albersmeier A."/>
            <person name="Kalinowski J."/>
            <person name="Ruckert C."/>
        </authorList>
    </citation>
    <scope>NUCLEOTIDE SEQUENCE</scope>
    <source>
        <strain evidence="2">CGMCC 1.15448</strain>
    </source>
</reference>
<gene>
    <name evidence="2" type="ORF">GCM10011511_26280</name>
</gene>
<accession>A0A8J2XTA2</accession>
<name>A0A8J2XTA2_9BACT</name>
<feature type="compositionally biased region" description="Polar residues" evidence="1">
    <location>
        <begin position="139"/>
        <end position="152"/>
    </location>
</feature>
<dbReference type="Proteomes" id="UP000607559">
    <property type="component" value="Unassembled WGS sequence"/>
</dbReference>
<reference evidence="2" key="2">
    <citation type="submission" date="2020-09" db="EMBL/GenBank/DDBJ databases">
        <authorList>
            <person name="Sun Q."/>
            <person name="Zhou Y."/>
        </authorList>
    </citation>
    <scope>NUCLEOTIDE SEQUENCE</scope>
    <source>
        <strain evidence="2">CGMCC 1.15448</strain>
    </source>
</reference>
<feature type="region of interest" description="Disordered" evidence="1">
    <location>
        <begin position="109"/>
        <end position="152"/>
    </location>
</feature>
<evidence type="ECO:0000256" key="1">
    <source>
        <dbReference type="SAM" id="MobiDB-lite"/>
    </source>
</evidence>